<dbReference type="RefSeq" id="WP_235117696.1">
    <property type="nucleotide sequence ID" value="NZ_CP090978.1"/>
</dbReference>
<keyword evidence="2" id="KW-0808">Transferase</keyword>
<evidence type="ECO:0000259" key="1">
    <source>
        <dbReference type="Pfam" id="PF02223"/>
    </source>
</evidence>
<dbReference type="Proteomes" id="UP001649230">
    <property type="component" value="Chromosome"/>
</dbReference>
<dbReference type="SUPFAM" id="SSF52540">
    <property type="entry name" value="P-loop containing nucleoside triphosphate hydrolases"/>
    <property type="match status" value="1"/>
</dbReference>
<reference evidence="2 3" key="1">
    <citation type="journal article" date="2024" name="Int. J. Syst. Evol. Microbiol.">
        <title>Paenibacillus hexagrammi sp. nov., a novel bacterium isolated from the gut content of Hexagrammos agrammus.</title>
        <authorList>
            <person name="Jung H.K."/>
            <person name="Kim D.G."/>
            <person name="Zin H."/>
            <person name="Park J."/>
            <person name="Jung H."/>
            <person name="Kim Y.O."/>
            <person name="Kong H.J."/>
            <person name="Kim J.W."/>
            <person name="Kim Y.S."/>
        </authorList>
    </citation>
    <scope>NUCLEOTIDE SEQUENCE [LARGE SCALE GENOMIC DNA]</scope>
    <source>
        <strain evidence="2 3">YPD9-1</strain>
    </source>
</reference>
<sequence length="242" mass="28439">MKCMSSPESWNRDRQRGVFIVFEGISGSGKSEGISSLLRYAADLDPQPVVTEWNSNRFIRWIVTRLDQKRWLSPNLYSLLQWISFVIDYWRIIMPALWKGRTVIADRYMYTGLCRDEVNGSIQWLGEWVAGWVRKPDKVVYFHTSPVICFTRIQKRGKTLFYPKRKSSDAAKDDLTYLQNMHTAYMSTFSRYISKETELQIAENGESYYMHQLAAYMLTHSERRSQTTITLPSNPKEKAREM</sequence>
<name>A0ABY3SCY9_9BACL</name>
<dbReference type="Pfam" id="PF02223">
    <property type="entry name" value="Thymidylate_kin"/>
    <property type="match status" value="1"/>
</dbReference>
<dbReference type="InterPro" id="IPR027417">
    <property type="entry name" value="P-loop_NTPase"/>
</dbReference>
<keyword evidence="3" id="KW-1185">Reference proteome</keyword>
<dbReference type="GO" id="GO:0016301">
    <property type="term" value="F:kinase activity"/>
    <property type="evidence" value="ECO:0007669"/>
    <property type="project" value="UniProtKB-KW"/>
</dbReference>
<evidence type="ECO:0000313" key="2">
    <source>
        <dbReference type="EMBL" id="UJF31350.1"/>
    </source>
</evidence>
<evidence type="ECO:0000313" key="3">
    <source>
        <dbReference type="Proteomes" id="UP001649230"/>
    </source>
</evidence>
<organism evidence="2 3">
    <name type="scientific">Paenibacillus hexagrammi</name>
    <dbReference type="NCBI Taxonomy" id="2908839"/>
    <lineage>
        <taxon>Bacteria</taxon>
        <taxon>Bacillati</taxon>
        <taxon>Bacillota</taxon>
        <taxon>Bacilli</taxon>
        <taxon>Bacillales</taxon>
        <taxon>Paenibacillaceae</taxon>
        <taxon>Paenibacillus</taxon>
    </lineage>
</organism>
<protein>
    <submittedName>
        <fullName evidence="2">Deoxynucleoside kinase</fullName>
    </submittedName>
</protein>
<dbReference type="InterPro" id="IPR039430">
    <property type="entry name" value="Thymidylate_kin-like_dom"/>
</dbReference>
<feature type="domain" description="Thymidylate kinase-like" evidence="1">
    <location>
        <begin position="22"/>
        <end position="195"/>
    </location>
</feature>
<accession>A0ABY3SCY9</accession>
<proteinExistence type="predicted"/>
<keyword evidence="2" id="KW-0418">Kinase</keyword>
<dbReference type="Gene3D" id="3.40.50.300">
    <property type="entry name" value="P-loop containing nucleotide triphosphate hydrolases"/>
    <property type="match status" value="1"/>
</dbReference>
<dbReference type="EMBL" id="CP090978">
    <property type="protein sequence ID" value="UJF31350.1"/>
    <property type="molecule type" value="Genomic_DNA"/>
</dbReference>
<gene>
    <name evidence="2" type="ORF">L0M14_16055</name>
</gene>